<evidence type="ECO:0000313" key="3">
    <source>
        <dbReference type="Proteomes" id="UP001526246"/>
    </source>
</evidence>
<proteinExistence type="predicted"/>
<gene>
    <name evidence="2" type="ORF">OMW55_13650</name>
</gene>
<feature type="region of interest" description="Disordered" evidence="1">
    <location>
        <begin position="1"/>
        <end position="47"/>
    </location>
</feature>
<name>A0ABT3JIH6_9SPHN</name>
<protein>
    <recommendedName>
        <fullName evidence="4">General stress protein</fullName>
    </recommendedName>
</protein>
<comment type="caution">
    <text evidence="2">The sequence shown here is derived from an EMBL/GenBank/DDBJ whole genome shotgun (WGS) entry which is preliminary data.</text>
</comment>
<dbReference type="RefSeq" id="WP_264883923.1">
    <property type="nucleotide sequence ID" value="NZ_JAPDOB010000002.1"/>
</dbReference>
<accession>A0ABT3JIH6</accession>
<organism evidence="2 3">
    <name type="scientific">Sphingomonas arvum</name>
    <dbReference type="NCBI Taxonomy" id="2992113"/>
    <lineage>
        <taxon>Bacteria</taxon>
        <taxon>Pseudomonadati</taxon>
        <taxon>Pseudomonadota</taxon>
        <taxon>Alphaproteobacteria</taxon>
        <taxon>Sphingomonadales</taxon>
        <taxon>Sphingomonadaceae</taxon>
        <taxon>Sphingomonas</taxon>
    </lineage>
</organism>
<reference evidence="2 3" key="1">
    <citation type="submission" date="2022-10" db="EMBL/GenBank/DDBJ databases">
        <title>Sphingomonas sp.</title>
        <authorList>
            <person name="Jin C."/>
        </authorList>
    </citation>
    <scope>NUCLEOTIDE SEQUENCE [LARGE SCALE GENOMIC DNA]</scope>
    <source>
        <strain evidence="2 3">BN140010</strain>
    </source>
</reference>
<evidence type="ECO:0000256" key="1">
    <source>
        <dbReference type="SAM" id="MobiDB-lite"/>
    </source>
</evidence>
<feature type="compositionally biased region" description="Basic and acidic residues" evidence="1">
    <location>
        <begin position="1"/>
        <end position="21"/>
    </location>
</feature>
<evidence type="ECO:0000313" key="2">
    <source>
        <dbReference type="EMBL" id="MCW3798855.1"/>
    </source>
</evidence>
<keyword evidence="3" id="KW-1185">Reference proteome</keyword>
<sequence>MTDHKKKGDFNSTGRDDEVGGNKKAHDKGESNSRTGSKQNAGHGGHK</sequence>
<evidence type="ECO:0008006" key="4">
    <source>
        <dbReference type="Google" id="ProtNLM"/>
    </source>
</evidence>
<dbReference type="Proteomes" id="UP001526246">
    <property type="component" value="Unassembled WGS sequence"/>
</dbReference>
<dbReference type="EMBL" id="JAPDOB010000002">
    <property type="protein sequence ID" value="MCW3798855.1"/>
    <property type="molecule type" value="Genomic_DNA"/>
</dbReference>